<dbReference type="Gene3D" id="1.10.10.60">
    <property type="entry name" value="Homeodomain-like"/>
    <property type="match status" value="1"/>
</dbReference>
<evidence type="ECO:0000313" key="14">
    <source>
        <dbReference type="Proteomes" id="UP000820818"/>
    </source>
</evidence>
<evidence type="ECO:0000256" key="5">
    <source>
        <dbReference type="ARBA" id="ARBA00023125"/>
    </source>
</evidence>
<dbReference type="GO" id="GO:0000978">
    <property type="term" value="F:RNA polymerase II cis-regulatory region sequence-specific DNA binding"/>
    <property type="evidence" value="ECO:0007669"/>
    <property type="project" value="TreeGrafter"/>
</dbReference>
<feature type="region of interest" description="Disordered" evidence="11">
    <location>
        <begin position="1"/>
        <end position="47"/>
    </location>
</feature>
<feature type="DNA-binding region" description="Homeobox" evidence="9">
    <location>
        <begin position="355"/>
        <end position="405"/>
    </location>
</feature>
<dbReference type="PANTHER" id="PTHR10390:SF44">
    <property type="entry name" value="SIX HOMEOBOX 4"/>
    <property type="match status" value="1"/>
</dbReference>
<dbReference type="InterPro" id="IPR009057">
    <property type="entry name" value="Homeodomain-like_sf"/>
</dbReference>
<dbReference type="GO" id="GO:0000981">
    <property type="term" value="F:DNA-binding transcription factor activity, RNA polymerase II-specific"/>
    <property type="evidence" value="ECO:0007669"/>
    <property type="project" value="InterPro"/>
</dbReference>
<reference evidence="13 14" key="1">
    <citation type="submission" date="2022-05" db="EMBL/GenBank/DDBJ databases">
        <title>A multi-omics perspective on studying reproductive biology in Daphnia sinensis.</title>
        <authorList>
            <person name="Jia J."/>
        </authorList>
    </citation>
    <scope>NUCLEOTIDE SEQUENCE [LARGE SCALE GENOMIC DNA]</scope>
    <source>
        <strain evidence="13 14">WSL</strain>
    </source>
</reference>
<feature type="compositionally biased region" description="Low complexity" evidence="11">
    <location>
        <begin position="187"/>
        <end position="224"/>
    </location>
</feature>
<keyword evidence="4" id="KW-0805">Transcription regulation</keyword>
<keyword evidence="14" id="KW-1185">Reference proteome</keyword>
<keyword evidence="3" id="KW-0217">Developmental protein</keyword>
<dbReference type="GO" id="GO:0005634">
    <property type="term" value="C:nucleus"/>
    <property type="evidence" value="ECO:0007669"/>
    <property type="project" value="UniProtKB-SubCell"/>
</dbReference>
<proteinExistence type="predicted"/>
<dbReference type="FunFam" id="1.10.10.60:FF:000085">
    <property type="entry name" value="SIX homeobox 5"/>
    <property type="match status" value="1"/>
</dbReference>
<evidence type="ECO:0000256" key="9">
    <source>
        <dbReference type="PROSITE-ProRule" id="PRU00108"/>
    </source>
</evidence>
<dbReference type="PROSITE" id="PS50071">
    <property type="entry name" value="HOMEOBOX_2"/>
    <property type="match status" value="1"/>
</dbReference>
<dbReference type="EMBL" id="WJBH02000004">
    <property type="protein sequence ID" value="KAI9560108.1"/>
    <property type="molecule type" value="Genomic_DNA"/>
</dbReference>
<keyword evidence="7" id="KW-0804">Transcription</keyword>
<feature type="region of interest" description="Disordered" evidence="11">
    <location>
        <begin position="166"/>
        <end position="225"/>
    </location>
</feature>
<dbReference type="Pfam" id="PF16878">
    <property type="entry name" value="SIX1_SD"/>
    <property type="match status" value="1"/>
</dbReference>
<feature type="region of interest" description="Disordered" evidence="11">
    <location>
        <begin position="391"/>
        <end position="443"/>
    </location>
</feature>
<evidence type="ECO:0000256" key="2">
    <source>
        <dbReference type="ARBA" id="ARBA00004496"/>
    </source>
</evidence>
<dbReference type="InterPro" id="IPR017970">
    <property type="entry name" value="Homeobox_CS"/>
</dbReference>
<dbReference type="CDD" id="cd00086">
    <property type="entry name" value="homeodomain"/>
    <property type="match status" value="1"/>
</dbReference>
<dbReference type="GO" id="GO:0005667">
    <property type="term" value="C:transcription regulator complex"/>
    <property type="evidence" value="ECO:0007669"/>
    <property type="project" value="TreeGrafter"/>
</dbReference>
<keyword evidence="5 9" id="KW-0238">DNA-binding</keyword>
<keyword evidence="8 9" id="KW-0539">Nucleus</keyword>
<dbReference type="SUPFAM" id="SSF46689">
    <property type="entry name" value="Homeodomain-like"/>
    <property type="match status" value="1"/>
</dbReference>
<feature type="compositionally biased region" description="Low complexity" evidence="11">
    <location>
        <begin position="1"/>
        <end position="13"/>
    </location>
</feature>
<sequence>MASGSLSSSASLLHPFGAGSSVNETTSTGSVSPPPTGHHTLEPATGNHPLLSHRLVAKNERHHQQHRLYQPYHLPLHPHHHIQHHHHLQQQPQHLENQYDLNQHYPVASTSAVGAGTDSRCSSVSSSGGADQHHHVALTLKSEQPQHNSLDQTSSLELLDSANLSYGEDPQQRHSSSGGDRLDLHHNGPSSASSTSSSSLGHNNNNNNNNNNNKPMNGPSGSSSMTMAFSTDQVACVCEALQQAGDMERLSRFLWSLPASELSGSASSESVLRARVAVAFHRGNYRELYNLLESHSFSSQYHQELQNIWYGAHYKEAEKVRNRALGAVDKYRLRRKYPLPKTIWDGEETIYCFKEKSRAALKDCYRQNRYPTPDEKRTLAKKTGLTLTQVSNWFKNRRQRDRTPPQQQRSDDCMGSDNGLPTTPVNGSSSSSGIGLHHHHGGNDLLNELKPSSFAMSGNKMLFDDVVHNPSGSGGLMAASRSMSSLMASQFVGGGKDSHVGTSSLLHLPSTAFASYHPSGGHGYDSGSVATLANLHVAHQHVVQPSSLYHGHRDQAFSHA</sequence>
<organism evidence="13 14">
    <name type="scientific">Daphnia sinensis</name>
    <dbReference type="NCBI Taxonomy" id="1820382"/>
    <lineage>
        <taxon>Eukaryota</taxon>
        <taxon>Metazoa</taxon>
        <taxon>Ecdysozoa</taxon>
        <taxon>Arthropoda</taxon>
        <taxon>Crustacea</taxon>
        <taxon>Branchiopoda</taxon>
        <taxon>Diplostraca</taxon>
        <taxon>Cladocera</taxon>
        <taxon>Anomopoda</taxon>
        <taxon>Daphniidae</taxon>
        <taxon>Daphnia</taxon>
        <taxon>Daphnia similis group</taxon>
    </lineage>
</organism>
<comment type="caution">
    <text evidence="13">The sequence shown here is derived from an EMBL/GenBank/DDBJ whole genome shotgun (WGS) entry which is preliminary data.</text>
</comment>
<dbReference type="SMART" id="SM00389">
    <property type="entry name" value="HOX"/>
    <property type="match status" value="1"/>
</dbReference>
<evidence type="ECO:0000256" key="4">
    <source>
        <dbReference type="ARBA" id="ARBA00023015"/>
    </source>
</evidence>
<comment type="subcellular location">
    <subcellularLocation>
        <location evidence="2">Cytoplasm</location>
    </subcellularLocation>
    <subcellularLocation>
        <location evidence="1 9 10">Nucleus</location>
    </subcellularLocation>
</comment>
<dbReference type="PANTHER" id="PTHR10390">
    <property type="entry name" value="HOMEOBOX PROTEIN SIX"/>
    <property type="match status" value="1"/>
</dbReference>
<evidence type="ECO:0000256" key="3">
    <source>
        <dbReference type="ARBA" id="ARBA00022473"/>
    </source>
</evidence>
<evidence type="ECO:0000256" key="6">
    <source>
        <dbReference type="ARBA" id="ARBA00023155"/>
    </source>
</evidence>
<evidence type="ECO:0000256" key="11">
    <source>
        <dbReference type="SAM" id="MobiDB-lite"/>
    </source>
</evidence>
<gene>
    <name evidence="13" type="ORF">GHT06_014118</name>
</gene>
<evidence type="ECO:0000256" key="8">
    <source>
        <dbReference type="ARBA" id="ARBA00023242"/>
    </source>
</evidence>
<accession>A0AAD5LD98</accession>
<evidence type="ECO:0000256" key="1">
    <source>
        <dbReference type="ARBA" id="ARBA00004123"/>
    </source>
</evidence>
<feature type="region of interest" description="Disordered" evidence="11">
    <location>
        <begin position="111"/>
        <end position="133"/>
    </location>
</feature>
<evidence type="ECO:0000256" key="10">
    <source>
        <dbReference type="RuleBase" id="RU000682"/>
    </source>
</evidence>
<dbReference type="PROSITE" id="PS00027">
    <property type="entry name" value="HOMEOBOX_1"/>
    <property type="match status" value="1"/>
</dbReference>
<feature type="domain" description="Homeobox" evidence="12">
    <location>
        <begin position="353"/>
        <end position="404"/>
    </location>
</feature>
<name>A0AAD5LD98_9CRUS</name>
<evidence type="ECO:0000313" key="13">
    <source>
        <dbReference type="EMBL" id="KAI9560108.1"/>
    </source>
</evidence>
<evidence type="ECO:0000256" key="7">
    <source>
        <dbReference type="ARBA" id="ARBA00023163"/>
    </source>
</evidence>
<dbReference type="Pfam" id="PF00046">
    <property type="entry name" value="Homeodomain"/>
    <property type="match status" value="1"/>
</dbReference>
<protein>
    <recommendedName>
        <fullName evidence="12">Homeobox domain-containing protein</fullName>
    </recommendedName>
</protein>
<dbReference type="Proteomes" id="UP000820818">
    <property type="component" value="Linkage Group LG4"/>
</dbReference>
<evidence type="ECO:0000259" key="12">
    <source>
        <dbReference type="PROSITE" id="PS50071"/>
    </source>
</evidence>
<keyword evidence="6 9" id="KW-0371">Homeobox</keyword>
<dbReference type="InterPro" id="IPR031701">
    <property type="entry name" value="SIX1_SD"/>
</dbReference>
<dbReference type="InterPro" id="IPR001356">
    <property type="entry name" value="HD"/>
</dbReference>
<dbReference type="AlphaFoldDB" id="A0AAD5LD98"/>
<dbReference type="GO" id="GO:0005737">
    <property type="term" value="C:cytoplasm"/>
    <property type="evidence" value="ECO:0007669"/>
    <property type="project" value="UniProtKB-SubCell"/>
</dbReference>